<evidence type="ECO:0000313" key="4">
    <source>
        <dbReference type="EMBL" id="ABC70130.1"/>
    </source>
</evidence>
<evidence type="ECO:0000256" key="1">
    <source>
        <dbReference type="ARBA" id="ARBA00011040"/>
    </source>
</evidence>
<comment type="similarity">
    <text evidence="1">Belongs to the arsA ATPase family.</text>
</comment>
<evidence type="ECO:0000259" key="3">
    <source>
        <dbReference type="Pfam" id="PF02374"/>
    </source>
</evidence>
<dbReference type="InterPro" id="IPR025723">
    <property type="entry name" value="ArsA/GET3_ATPase-like"/>
</dbReference>
<organism evidence="4">
    <name type="scientific">uncultured prokaryote 2E01B</name>
    <dbReference type="NCBI Taxonomy" id="363283"/>
    <lineage>
        <taxon>unclassified sequences</taxon>
        <taxon>environmental samples</taxon>
    </lineage>
</organism>
<dbReference type="InterPro" id="IPR016300">
    <property type="entry name" value="ATPase_ArsA/GET3"/>
</dbReference>
<dbReference type="PANTHER" id="PTHR10803:SF3">
    <property type="entry name" value="ATPASE GET3"/>
    <property type="match status" value="1"/>
</dbReference>
<dbReference type="SUPFAM" id="SSF52540">
    <property type="entry name" value="P-loop containing nucleoside triphosphate hydrolases"/>
    <property type="match status" value="1"/>
</dbReference>
<dbReference type="GO" id="GO:0016887">
    <property type="term" value="F:ATP hydrolysis activity"/>
    <property type="evidence" value="ECO:0007669"/>
    <property type="project" value="InterPro"/>
</dbReference>
<dbReference type="Pfam" id="PF02374">
    <property type="entry name" value="ArsA_ATPase"/>
    <property type="match status" value="1"/>
</dbReference>
<sequence length="314" mass="33868">MTEFVLYGGKGGVGKTTLAAATGVKTAEAGRRTLVVSTDPAHSVGDAFDSRVGERPTSVPPARDLYALEIDPRERFQRRYGDTFDELLGDAQSVGLDVDRDDVGDISERGLIPGADEVAVVDLFAEYDDHDDWEVVIFDTAPTGHTLRLLELPDVLDTTVGKLLSVRERVSSVTDTVGRLLGGGDDGGSSRSYSDRASDLQSAMDQVGDRLQASRHTEFRVVTLPEQMALAETNRLLGQLDEAGVPTDTVLVNKTLAEPPGDCPNCAPRYERQQAVLDEARETVGRDVVEVPLAPEADGLDRVETVAEHLPEVN</sequence>
<dbReference type="EMBL" id="DQ314496">
    <property type="protein sequence ID" value="ABC70130.1"/>
    <property type="molecule type" value="Genomic_DNA"/>
</dbReference>
<feature type="region of interest" description="Disordered" evidence="2">
    <location>
        <begin position="180"/>
        <end position="202"/>
    </location>
</feature>
<accession>Q2LGR3</accession>
<proteinExistence type="inferred from homology"/>
<evidence type="ECO:0000256" key="2">
    <source>
        <dbReference type="SAM" id="MobiDB-lite"/>
    </source>
</evidence>
<name>Q2LGR3_9ZZZZ</name>
<dbReference type="PANTHER" id="PTHR10803">
    <property type="entry name" value="ARSENICAL PUMP-DRIVING ATPASE ARSENITE-TRANSLOCATING ATPASE"/>
    <property type="match status" value="1"/>
</dbReference>
<dbReference type="CDD" id="cd02035">
    <property type="entry name" value="ArsA"/>
    <property type="match status" value="1"/>
</dbReference>
<protein>
    <submittedName>
        <fullName evidence="4">Transport ATPase</fullName>
    </submittedName>
</protein>
<dbReference type="NCBIfam" id="TIGR00345">
    <property type="entry name" value="GET3_arsA_TRC40"/>
    <property type="match status" value="1"/>
</dbReference>
<dbReference type="GO" id="GO:0005524">
    <property type="term" value="F:ATP binding"/>
    <property type="evidence" value="ECO:0007669"/>
    <property type="project" value="InterPro"/>
</dbReference>
<dbReference type="InterPro" id="IPR027417">
    <property type="entry name" value="P-loop_NTPase"/>
</dbReference>
<feature type="domain" description="ArsA/GET3 Anion-transporting ATPase-like" evidence="3">
    <location>
        <begin position="3"/>
        <end position="311"/>
    </location>
</feature>
<reference evidence="4" key="1">
    <citation type="submission" date="2005-12" db="EMBL/GenBank/DDBJ databases">
        <title>Environmental genomics of 'Haloquadratum walsbyi' in a saltern crystallizer indicates a large pool of accessory genes in an otherwise coherent species.</title>
        <authorList>
            <person name="Legault B.A."/>
            <person name="Lopez-Lopez A."/>
            <person name="Alba-Casado J.C."/>
            <person name="Doolittle F.W."/>
            <person name="Bolhuis H."/>
            <person name="Rodriguez-Valera F."/>
            <person name="Papke T.R."/>
        </authorList>
    </citation>
    <scope>NUCLEOTIDE SEQUENCE</scope>
</reference>
<dbReference type="AlphaFoldDB" id="Q2LGR3"/>
<dbReference type="Gene3D" id="3.40.50.300">
    <property type="entry name" value="P-loop containing nucleotide triphosphate hydrolases"/>
    <property type="match status" value="1"/>
</dbReference>